<gene>
    <name evidence="5" type="ORF">OUZ56_002927</name>
</gene>
<dbReference type="Proteomes" id="UP001234178">
    <property type="component" value="Unassembled WGS sequence"/>
</dbReference>
<feature type="compositionally biased region" description="Basic residues" evidence="2">
    <location>
        <begin position="1"/>
        <end position="11"/>
    </location>
</feature>
<sequence length="1532" mass="173710">MSKVLGKKGEKKGKNPGGQNSSRLPPALSIPQVFITSEDDSTPPPIHKEGFPMNMMPQGQGYTKDEDAASTAPLLDSGATTPLCEEPTVPYANMGTFLASSQKLKSEISSEEICLSSFEADKDLETCSKESEGENQLNLPDYPFVKWPWKYIRVISTLAAVLAIVACFSSSATLIAHLPQRCDPSTEWWQGKVFYEIFPASFNDADGDGTGDLRGITMKLDYLQKQLHVDALRLSSICEANNYPENYLDIINASKVDPHLGDVNELRVLLTDLEKRNMSLIIDIPVDRIPGVMGSSEVADRQHLLVENVLRFWLLQGIHGFYLKGLDTFVHQPDLWKSVAQWKTLVDSFSSKFSKRRVLVVSSDFIHQYSLQHPMLVRNVLNQVDLLDHNLNLERPARLEEQIRDGLIWDSDVDKPWIMWNVGTVGKSRLANSLEESNGCVFPLGVLMLALCLPGSASVLYGDELGLQSTTNSSISELESTSVMQWDSHCVDSSLESFGKLSEIRKDALPLHINAILKYDNDVVESRSHNYAFKMLPNNTVVIERFYPRRHRYLLILNLGIRNVTHDLSKTYFGGFTLVSSTGRKHGYVKLHELNLSPGEGLLLLLDKGAIFFICNTLGEIQNLLLFFNISLSHPTCRNAICGACHDSVLQMKIFLVVPQQMETSLFTDFHSSYCNEFKNVRIFYEINRFYPDHTQETEPGSVTVTAHSPETEGSPRHKQEITVVSQPERPSALDGPPSSNDPEHTKLHHSMATDNRIEDYVEILEEEHQEMRKEIYHFQQKFKQLSFIMTGLEEMQYENEELKQEVASMRTNVFEQEQQRRLIETQLRNEITDLQRNLEAAKNESKDLLHKLSVFEQTRNEILESNLKTANEVLQSTAVGISQLQNELPEAPKNYHGISKSSPRVNKGTTERASSLRATAMKWQLDCQSSEFNLIKENADLTKKLSTLQEKYQNDLALKTAKLKRVSEDNQSLKTTLDFVIETLNAKVCLMDKLTTELNGFKTKHQEESSVREEKENLKEQVASLRATVTKWQSVCQSNESSLIKENADLTKKLSTLQEEYQNDLALKTAELHRVSKDSHSLTVTFDSAIETLNAKLYLMDNLKAELHDLKTKQQEESSVREENEDLKEQVASLRETELKLMDDKEILKAKLNSLYSKQRNVRHAKEAAEQAAEEEKSLVEKHLSTIAWLKSDLESANKTIHDKILENDQLRDELAKLKALSAELEKQNKEIKIDMERLNGSVRKRKSDWHLSELKLSESNEDLKKKLGRLQTENQRLLEKNSLVKSDLETANKEMNNLRETLAAKEYETIEFRKELETLRTESERMMESCKATSLSDQQAGELIKEHRECNGLLETQIDLGISESSVRRPSSQLESNVDVNHQPCAEMQELLQTKIQALEAENKNLTFSIAVMQQAEEESQKTIKGLMMQYRLALQKNEAVIQATLKAEQAAKEQADALSEALTASGEDSTEESGIVVVENIDEIGSTDLTQKDADFTEKKTGSRFKRWLKKCEFRKPKVPQDSGVIKTP</sequence>
<dbReference type="SUPFAM" id="SSF51445">
    <property type="entry name" value="(Trans)glycosidases"/>
    <property type="match status" value="1"/>
</dbReference>
<protein>
    <recommendedName>
        <fullName evidence="4">Glycosyl hydrolase family 13 catalytic domain-containing protein</fullName>
    </recommendedName>
</protein>
<accession>A0ABR0A7I6</accession>
<comment type="caution">
    <text evidence="5">The sequence shown here is derived from an EMBL/GenBank/DDBJ whole genome shotgun (WGS) entry which is preliminary data.</text>
</comment>
<feature type="coiled-coil region" evidence="1">
    <location>
        <begin position="1009"/>
        <end position="1061"/>
    </location>
</feature>
<feature type="coiled-coil region" evidence="1">
    <location>
        <begin position="755"/>
        <end position="859"/>
    </location>
</feature>
<dbReference type="EMBL" id="JAOYFB010000036">
    <property type="protein sequence ID" value="KAK4020993.1"/>
    <property type="molecule type" value="Genomic_DNA"/>
</dbReference>
<evidence type="ECO:0000313" key="5">
    <source>
        <dbReference type="EMBL" id="KAK4020993.1"/>
    </source>
</evidence>
<dbReference type="Gene3D" id="3.20.20.80">
    <property type="entry name" value="Glycosidases"/>
    <property type="match status" value="1"/>
</dbReference>
<feature type="domain" description="Glycosyl hydrolase family 13 catalytic" evidence="4">
    <location>
        <begin position="196"/>
        <end position="505"/>
    </location>
</feature>
<keyword evidence="3" id="KW-0472">Membrane</keyword>
<dbReference type="Pfam" id="PF00128">
    <property type="entry name" value="Alpha-amylase"/>
    <property type="match status" value="1"/>
</dbReference>
<evidence type="ECO:0000256" key="1">
    <source>
        <dbReference type="SAM" id="Coils"/>
    </source>
</evidence>
<organism evidence="5 6">
    <name type="scientific">Daphnia magna</name>
    <dbReference type="NCBI Taxonomy" id="35525"/>
    <lineage>
        <taxon>Eukaryota</taxon>
        <taxon>Metazoa</taxon>
        <taxon>Ecdysozoa</taxon>
        <taxon>Arthropoda</taxon>
        <taxon>Crustacea</taxon>
        <taxon>Branchiopoda</taxon>
        <taxon>Diplostraca</taxon>
        <taxon>Cladocera</taxon>
        <taxon>Anomopoda</taxon>
        <taxon>Daphniidae</taxon>
        <taxon>Daphnia</taxon>
    </lineage>
</organism>
<evidence type="ECO:0000256" key="2">
    <source>
        <dbReference type="SAM" id="MobiDB-lite"/>
    </source>
</evidence>
<feature type="coiled-coil region" evidence="1">
    <location>
        <begin position="1101"/>
        <end position="1310"/>
    </location>
</feature>
<evidence type="ECO:0000256" key="3">
    <source>
        <dbReference type="SAM" id="Phobius"/>
    </source>
</evidence>
<keyword evidence="3" id="KW-0812">Transmembrane</keyword>
<keyword evidence="6" id="KW-1185">Reference proteome</keyword>
<reference evidence="5 6" key="1">
    <citation type="journal article" date="2023" name="Nucleic Acids Res.">
        <title>The hologenome of Daphnia magna reveals possible DNA methylation and microbiome-mediated evolution of the host genome.</title>
        <authorList>
            <person name="Chaturvedi A."/>
            <person name="Li X."/>
            <person name="Dhandapani V."/>
            <person name="Marshall H."/>
            <person name="Kissane S."/>
            <person name="Cuenca-Cambronero M."/>
            <person name="Asole G."/>
            <person name="Calvet F."/>
            <person name="Ruiz-Romero M."/>
            <person name="Marangio P."/>
            <person name="Guigo R."/>
            <person name="Rago D."/>
            <person name="Mirbahai L."/>
            <person name="Eastwood N."/>
            <person name="Colbourne J.K."/>
            <person name="Zhou J."/>
            <person name="Mallon E."/>
            <person name="Orsini L."/>
        </authorList>
    </citation>
    <scope>NUCLEOTIDE SEQUENCE [LARGE SCALE GENOMIC DNA]</scope>
    <source>
        <strain evidence="5">LRV0_1</strain>
    </source>
</reference>
<evidence type="ECO:0000259" key="4">
    <source>
        <dbReference type="SMART" id="SM00642"/>
    </source>
</evidence>
<feature type="region of interest" description="Disordered" evidence="2">
    <location>
        <begin position="696"/>
        <end position="751"/>
    </location>
</feature>
<dbReference type="InterPro" id="IPR006047">
    <property type="entry name" value="GH13_cat_dom"/>
</dbReference>
<dbReference type="PANTHER" id="PTHR10357:SF225">
    <property type="entry name" value="MALTASE 1-LIKE PROTEIN"/>
    <property type="match status" value="1"/>
</dbReference>
<dbReference type="CDD" id="cd00551">
    <property type="entry name" value="AmyAc_family"/>
    <property type="match status" value="1"/>
</dbReference>
<dbReference type="PANTHER" id="PTHR10357">
    <property type="entry name" value="ALPHA-AMYLASE FAMILY MEMBER"/>
    <property type="match status" value="1"/>
</dbReference>
<dbReference type="SMART" id="SM00642">
    <property type="entry name" value="Aamy"/>
    <property type="match status" value="1"/>
</dbReference>
<feature type="compositionally biased region" description="Polar residues" evidence="2">
    <location>
        <begin position="698"/>
        <end position="709"/>
    </location>
</feature>
<name>A0ABR0A7I6_9CRUS</name>
<feature type="transmembrane region" description="Helical" evidence="3">
    <location>
        <begin position="154"/>
        <end position="176"/>
    </location>
</feature>
<feature type="region of interest" description="Disordered" evidence="2">
    <location>
        <begin position="1"/>
        <end position="44"/>
    </location>
</feature>
<proteinExistence type="predicted"/>
<keyword evidence="3" id="KW-1133">Transmembrane helix</keyword>
<dbReference type="InterPro" id="IPR017853">
    <property type="entry name" value="GH"/>
</dbReference>
<evidence type="ECO:0000313" key="6">
    <source>
        <dbReference type="Proteomes" id="UP001234178"/>
    </source>
</evidence>
<keyword evidence="1" id="KW-0175">Coiled coil</keyword>
<feature type="compositionally biased region" description="Basic and acidic residues" evidence="2">
    <location>
        <begin position="710"/>
        <end position="721"/>
    </location>
</feature>